<gene>
    <name evidence="1" type="ORF">FHQ09_14840</name>
</gene>
<name>A0A5C4WYB5_9MICO</name>
<evidence type="ECO:0008006" key="3">
    <source>
        <dbReference type="Google" id="ProtNLM"/>
    </source>
</evidence>
<reference evidence="1 2" key="1">
    <citation type="submission" date="2019-06" db="EMBL/GenBank/DDBJ databases">
        <authorList>
            <person name="Mardanova A.M."/>
            <person name="Pudova D.S."/>
            <person name="Shagimardanova E.I."/>
            <person name="Gogoleva N.E."/>
            <person name="Lutfullin M.T."/>
            <person name="Hadieva G.F."/>
            <person name="Sharipova M.R."/>
        </authorList>
    </citation>
    <scope>NUCLEOTIDE SEQUENCE [LARGE SCALE GENOMIC DNA]</scope>
    <source>
        <strain evidence="1 2">MG-1</strain>
    </source>
</reference>
<evidence type="ECO:0000313" key="2">
    <source>
        <dbReference type="Proteomes" id="UP000314223"/>
    </source>
</evidence>
<accession>A0A5C4WYB5</accession>
<dbReference type="InterPro" id="IPR032466">
    <property type="entry name" value="Metal_Hydrolase"/>
</dbReference>
<proteinExistence type="predicted"/>
<evidence type="ECO:0000313" key="1">
    <source>
        <dbReference type="EMBL" id="TNM53313.1"/>
    </source>
</evidence>
<dbReference type="AlphaFoldDB" id="A0A5C4WYB5"/>
<comment type="caution">
    <text evidence="1">The sequence shown here is derived from an EMBL/GenBank/DDBJ whole genome shotgun (WGS) entry which is preliminary data.</text>
</comment>
<dbReference type="RefSeq" id="WP_139469603.1">
    <property type="nucleotide sequence ID" value="NZ_VDMQ01000010.1"/>
</dbReference>
<dbReference type="SUPFAM" id="SSF51556">
    <property type="entry name" value="Metallo-dependent hydrolases"/>
    <property type="match status" value="1"/>
</dbReference>
<organism evidence="1 2">
    <name type="scientific">Brevibacterium sediminis</name>
    <dbReference type="NCBI Taxonomy" id="1857024"/>
    <lineage>
        <taxon>Bacteria</taxon>
        <taxon>Bacillati</taxon>
        <taxon>Actinomycetota</taxon>
        <taxon>Actinomycetes</taxon>
        <taxon>Micrococcales</taxon>
        <taxon>Brevibacteriaceae</taxon>
        <taxon>Brevibacterium</taxon>
    </lineage>
</organism>
<dbReference type="Gene3D" id="3.20.20.140">
    <property type="entry name" value="Metal-dependent hydrolases"/>
    <property type="match status" value="1"/>
</dbReference>
<dbReference type="InterPro" id="IPR046249">
    <property type="entry name" value="DUF6282"/>
</dbReference>
<dbReference type="EMBL" id="VDMQ01000010">
    <property type="protein sequence ID" value="TNM53313.1"/>
    <property type="molecule type" value="Genomic_DNA"/>
</dbReference>
<protein>
    <recommendedName>
        <fullName evidence="3">Cytosolic protein</fullName>
    </recommendedName>
</protein>
<sequence>MTGDIESRLNGGLSALLADEVVAVTEGGIDLHTHPSPDIVARSQSIDEAAWDFGSAGIAGFVVKSHSIPTTTMVSMAPAGLPSRPLASITLNRSVGGLNPDAVDIAARMGAKVVWLPTKDSRIQCRFERSTSLSEPDSHRNPVRIIDGGRPVDALVDVIDAAVRNSLVLATGHLDQNEIFVVLDLADNRGLDNVIVTHPCLPHLDISIPAQVEMARRGALIEHTMNSLATGKVTLDRVLRVIEQCGPQSTVLSGDLGQPEFGSIAAGLPMWARILLDHGVESAAIRQMIVENPRRALAN</sequence>
<dbReference type="Pfam" id="PF19799">
    <property type="entry name" value="DUF6282"/>
    <property type="match status" value="1"/>
</dbReference>
<dbReference type="Proteomes" id="UP000314223">
    <property type="component" value="Unassembled WGS sequence"/>
</dbReference>